<evidence type="ECO:0000256" key="7">
    <source>
        <dbReference type="ARBA" id="ARBA00022840"/>
    </source>
</evidence>
<dbReference type="GO" id="GO:0005536">
    <property type="term" value="F:D-glucose binding"/>
    <property type="evidence" value="ECO:0007669"/>
    <property type="project" value="InterPro"/>
</dbReference>
<dbReference type="InterPro" id="IPR001312">
    <property type="entry name" value="Hexokinase"/>
</dbReference>
<dbReference type="PROSITE" id="PS51748">
    <property type="entry name" value="HEXOKINASE_2"/>
    <property type="match status" value="1"/>
</dbReference>
<comment type="pathway">
    <text evidence="2">Carbohydrate metabolism.</text>
</comment>
<keyword evidence="4" id="KW-0808">Transferase</keyword>
<name>A0A399CXJ1_9BACT</name>
<keyword evidence="8" id="KW-0324">Glycolysis</keyword>
<comment type="similarity">
    <text evidence="3">Belongs to the hexokinase family.</text>
</comment>
<dbReference type="RefSeq" id="WP_119350971.1">
    <property type="nucleotide sequence ID" value="NZ_JBFHKJ010000281.1"/>
</dbReference>
<dbReference type="GO" id="GO:0004340">
    <property type="term" value="F:glucokinase activity"/>
    <property type="evidence" value="ECO:0007669"/>
    <property type="project" value="TreeGrafter"/>
</dbReference>
<accession>A0A399CXJ1</accession>
<dbReference type="InterPro" id="IPR043129">
    <property type="entry name" value="ATPase_NBD"/>
</dbReference>
<proteinExistence type="inferred from homology"/>
<dbReference type="SUPFAM" id="SSF53067">
    <property type="entry name" value="Actin-like ATPase domain"/>
    <property type="match status" value="2"/>
</dbReference>
<dbReference type="GO" id="GO:0008865">
    <property type="term" value="F:fructokinase activity"/>
    <property type="evidence" value="ECO:0007669"/>
    <property type="project" value="TreeGrafter"/>
</dbReference>
<dbReference type="PRINTS" id="PR00475">
    <property type="entry name" value="HEXOKINASE"/>
</dbReference>
<evidence type="ECO:0000256" key="4">
    <source>
        <dbReference type="ARBA" id="ARBA00022679"/>
    </source>
</evidence>
<dbReference type="EMBL" id="QWET01000013">
    <property type="protein sequence ID" value="RIH64139.1"/>
    <property type="molecule type" value="Genomic_DNA"/>
</dbReference>
<dbReference type="PANTHER" id="PTHR19443:SF16">
    <property type="entry name" value="HEXOKINASE TYPE 1-RELATED"/>
    <property type="match status" value="1"/>
</dbReference>
<sequence>MSKAKQFLKDHKLTASEIDIQKLTDLFIRDMDAGLQNKESSLMMIPTYIETGKELKPNLPVIAVDAGGTNFRTAKVYFDEKMQLVTENLKNTSMPAVDKELSKEEFFEKMAEFLEEYKAESEKIGFCFSYAVEMFPNKDGKLVEWSKEVKAPEVIGEMIGKKTLEAMGTPEKEVVLLNDTVATLLAGQAATAAKSYDTYIGFILGTGTNTSYIESNKNITKTPNLDLEKNQIINIESGNFDKVPRTDIDVLFDNQTKNPGRYSFEKMFSGGYFGGLCTTALKVAANENVFSEASKNNIIALAELTSEEVNKFVCGINPDENILGKSLVSEEDKTAAAEIIEGMIERSAKLVAGNLAAVILKTDKAKTAEKPVLLTIEGTTFYKLKNFQKMFEGFLQEFLSGKNERHYEIVEVANSSLLGAAIAGIVN</sequence>
<evidence type="ECO:0000256" key="5">
    <source>
        <dbReference type="ARBA" id="ARBA00022741"/>
    </source>
</evidence>
<evidence type="ECO:0000313" key="12">
    <source>
        <dbReference type="EMBL" id="RIH64139.1"/>
    </source>
</evidence>
<comment type="pathway">
    <text evidence="1">Carbohydrate degradation.</text>
</comment>
<evidence type="ECO:0000256" key="6">
    <source>
        <dbReference type="ARBA" id="ARBA00022777"/>
    </source>
</evidence>
<gene>
    <name evidence="12" type="ORF">D1164_16405</name>
</gene>
<dbReference type="Gene3D" id="3.30.420.40">
    <property type="match status" value="1"/>
</dbReference>
<dbReference type="Gene3D" id="3.40.367.20">
    <property type="match status" value="1"/>
</dbReference>
<dbReference type="UniPathway" id="UPA00109">
    <property type="reaction ID" value="UER00180"/>
</dbReference>
<evidence type="ECO:0000256" key="2">
    <source>
        <dbReference type="ARBA" id="ARBA00005007"/>
    </source>
</evidence>
<feature type="domain" description="Hexokinase C-terminal" evidence="11">
    <location>
        <begin position="200"/>
        <end position="424"/>
    </location>
</feature>
<dbReference type="Pfam" id="PF03727">
    <property type="entry name" value="Hexokinase_2"/>
    <property type="match status" value="1"/>
</dbReference>
<comment type="catalytic activity">
    <reaction evidence="9">
        <text>D-fructose + ATP = D-fructose 6-phosphate + ADP + H(+)</text>
        <dbReference type="Rhea" id="RHEA:16125"/>
        <dbReference type="ChEBI" id="CHEBI:15378"/>
        <dbReference type="ChEBI" id="CHEBI:30616"/>
        <dbReference type="ChEBI" id="CHEBI:37721"/>
        <dbReference type="ChEBI" id="CHEBI:61527"/>
        <dbReference type="ChEBI" id="CHEBI:456216"/>
        <dbReference type="EC" id="2.7.1.1"/>
    </reaction>
    <physiologicalReaction direction="left-to-right" evidence="9">
        <dbReference type="Rhea" id="RHEA:16126"/>
    </physiologicalReaction>
</comment>
<evidence type="ECO:0000259" key="11">
    <source>
        <dbReference type="Pfam" id="PF03727"/>
    </source>
</evidence>
<keyword evidence="5" id="KW-0547">Nucleotide-binding</keyword>
<dbReference type="CDD" id="cd24000">
    <property type="entry name" value="ASKHA_NBD_HK"/>
    <property type="match status" value="1"/>
</dbReference>
<dbReference type="GO" id="GO:0006096">
    <property type="term" value="P:glycolytic process"/>
    <property type="evidence" value="ECO:0007669"/>
    <property type="project" value="UniProtKB-UniPathway"/>
</dbReference>
<dbReference type="PANTHER" id="PTHR19443">
    <property type="entry name" value="HEXOKINASE"/>
    <property type="match status" value="1"/>
</dbReference>
<dbReference type="Pfam" id="PF00349">
    <property type="entry name" value="Hexokinase_1"/>
    <property type="match status" value="1"/>
</dbReference>
<dbReference type="OrthoDB" id="6383434at2"/>
<evidence type="ECO:0000256" key="1">
    <source>
        <dbReference type="ARBA" id="ARBA00004921"/>
    </source>
</evidence>
<protein>
    <submittedName>
        <fullName evidence="12">Hexokinase</fullName>
    </submittedName>
</protein>
<keyword evidence="13" id="KW-1185">Reference proteome</keyword>
<dbReference type="GO" id="GO:0006006">
    <property type="term" value="P:glucose metabolic process"/>
    <property type="evidence" value="ECO:0007669"/>
    <property type="project" value="TreeGrafter"/>
</dbReference>
<dbReference type="InterPro" id="IPR022672">
    <property type="entry name" value="Hexokinase_N"/>
</dbReference>
<evidence type="ECO:0000256" key="9">
    <source>
        <dbReference type="ARBA" id="ARBA00047905"/>
    </source>
</evidence>
<evidence type="ECO:0000256" key="3">
    <source>
        <dbReference type="ARBA" id="ARBA00009225"/>
    </source>
</evidence>
<dbReference type="InterPro" id="IPR022673">
    <property type="entry name" value="Hexokinase_C"/>
</dbReference>
<dbReference type="GO" id="GO:0005524">
    <property type="term" value="F:ATP binding"/>
    <property type="evidence" value="ECO:0007669"/>
    <property type="project" value="UniProtKB-KW"/>
</dbReference>
<dbReference type="Proteomes" id="UP000266441">
    <property type="component" value="Unassembled WGS sequence"/>
</dbReference>
<keyword evidence="7" id="KW-0067">ATP-binding</keyword>
<evidence type="ECO:0000313" key="13">
    <source>
        <dbReference type="Proteomes" id="UP000266441"/>
    </source>
</evidence>
<organism evidence="12 13">
    <name type="scientific">Mariniphaga sediminis</name>
    <dbReference type="NCBI Taxonomy" id="1628158"/>
    <lineage>
        <taxon>Bacteria</taxon>
        <taxon>Pseudomonadati</taxon>
        <taxon>Bacteroidota</taxon>
        <taxon>Bacteroidia</taxon>
        <taxon>Marinilabiliales</taxon>
        <taxon>Prolixibacteraceae</taxon>
        <taxon>Mariniphaga</taxon>
    </lineage>
</organism>
<feature type="domain" description="Hexokinase N-terminal" evidence="10">
    <location>
        <begin position="12"/>
        <end position="187"/>
    </location>
</feature>
<evidence type="ECO:0000259" key="10">
    <source>
        <dbReference type="Pfam" id="PF00349"/>
    </source>
</evidence>
<dbReference type="AlphaFoldDB" id="A0A399CXJ1"/>
<reference evidence="12 13" key="1">
    <citation type="journal article" date="2015" name="Int. J. Syst. Evol. Microbiol.">
        <title>Mariniphaga sediminis sp. nov., isolated from coastal sediment.</title>
        <authorList>
            <person name="Wang F.Q."/>
            <person name="Shen Q.Y."/>
            <person name="Chen G.J."/>
            <person name="Du Z.J."/>
        </authorList>
    </citation>
    <scope>NUCLEOTIDE SEQUENCE [LARGE SCALE GENOMIC DNA]</scope>
    <source>
        <strain evidence="12 13">SY21</strain>
    </source>
</reference>
<evidence type="ECO:0000256" key="8">
    <source>
        <dbReference type="ARBA" id="ARBA00023152"/>
    </source>
</evidence>
<comment type="caution">
    <text evidence="12">The sequence shown here is derived from an EMBL/GenBank/DDBJ whole genome shotgun (WGS) entry which is preliminary data.</text>
</comment>
<dbReference type="GO" id="GO:0001678">
    <property type="term" value="P:intracellular glucose homeostasis"/>
    <property type="evidence" value="ECO:0007669"/>
    <property type="project" value="InterPro"/>
</dbReference>
<keyword evidence="6 12" id="KW-0418">Kinase</keyword>